<reference evidence="12 13" key="1">
    <citation type="journal article" date="2008" name="Nature">
        <title>Genome analysis of the platypus reveals unique signatures of evolution.</title>
        <authorList>
            <person name="Warren W.C."/>
            <person name="Hillier L.W."/>
            <person name="Marshall Graves J.A."/>
            <person name="Birney E."/>
            <person name="Ponting C.P."/>
            <person name="Grutzner F."/>
            <person name="Belov K."/>
            <person name="Miller W."/>
            <person name="Clarke L."/>
            <person name="Chinwalla A.T."/>
            <person name="Yang S.P."/>
            <person name="Heger A."/>
            <person name="Locke D.P."/>
            <person name="Miethke P."/>
            <person name="Waters P.D."/>
            <person name="Veyrunes F."/>
            <person name="Fulton L."/>
            <person name="Fulton B."/>
            <person name="Graves T."/>
            <person name="Wallis J."/>
            <person name="Puente X.S."/>
            <person name="Lopez-Otin C."/>
            <person name="Ordonez G.R."/>
            <person name="Eichler E.E."/>
            <person name="Chen L."/>
            <person name="Cheng Z."/>
            <person name="Deakin J.E."/>
            <person name="Alsop A."/>
            <person name="Thompson K."/>
            <person name="Kirby P."/>
            <person name="Papenfuss A.T."/>
            <person name="Wakefield M.J."/>
            <person name="Olender T."/>
            <person name="Lancet D."/>
            <person name="Huttley G.A."/>
            <person name="Smit A.F."/>
            <person name="Pask A."/>
            <person name="Temple-Smith P."/>
            <person name="Batzer M.A."/>
            <person name="Walker J.A."/>
            <person name="Konkel M.K."/>
            <person name="Harris R.S."/>
            <person name="Whittington C.M."/>
            <person name="Wong E.S."/>
            <person name="Gemmell N.J."/>
            <person name="Buschiazzo E."/>
            <person name="Vargas Jentzsch I.M."/>
            <person name="Merkel A."/>
            <person name="Schmitz J."/>
            <person name="Zemann A."/>
            <person name="Churakov G."/>
            <person name="Kriegs J.O."/>
            <person name="Brosius J."/>
            <person name="Murchison E.P."/>
            <person name="Sachidanandam R."/>
            <person name="Smith C."/>
            <person name="Hannon G.J."/>
            <person name="Tsend-Ayush E."/>
            <person name="McMillan D."/>
            <person name="Attenborough R."/>
            <person name="Rens W."/>
            <person name="Ferguson-Smith M."/>
            <person name="Lefevre C.M."/>
            <person name="Sharp J.A."/>
            <person name="Nicholas K.R."/>
            <person name="Ray D.A."/>
            <person name="Kube M."/>
            <person name="Reinhardt R."/>
            <person name="Pringle T.H."/>
            <person name="Taylor J."/>
            <person name="Jones R.C."/>
            <person name="Nixon B."/>
            <person name="Dacheux J.L."/>
            <person name="Niwa H."/>
            <person name="Sekita Y."/>
            <person name="Huang X."/>
            <person name="Stark A."/>
            <person name="Kheradpour P."/>
            <person name="Kellis M."/>
            <person name="Flicek P."/>
            <person name="Chen Y."/>
            <person name="Webber C."/>
            <person name="Hardison R."/>
            <person name="Nelson J."/>
            <person name="Hallsworth-Pepin K."/>
            <person name="Delehaunty K."/>
            <person name="Markovic C."/>
            <person name="Minx P."/>
            <person name="Feng Y."/>
            <person name="Kremitzki C."/>
            <person name="Mitreva M."/>
            <person name="Glasscock J."/>
            <person name="Wylie T."/>
            <person name="Wohldmann P."/>
            <person name="Thiru P."/>
            <person name="Nhan M.N."/>
            <person name="Pohl C.S."/>
            <person name="Smith S.M."/>
            <person name="Hou S."/>
            <person name="Nefedov M."/>
            <person name="de Jong P.J."/>
            <person name="Renfree M.B."/>
            <person name="Mardis E.R."/>
            <person name="Wilson R.K."/>
        </authorList>
    </citation>
    <scope>NUCLEOTIDE SEQUENCE [LARGE SCALE GENOMIC DNA]</scope>
    <source>
        <strain evidence="12 13">Glennie</strain>
    </source>
</reference>
<evidence type="ECO:0000259" key="11">
    <source>
        <dbReference type="PROSITE" id="PS00128"/>
    </source>
</evidence>
<evidence type="ECO:0000256" key="9">
    <source>
        <dbReference type="ARBA" id="ARBA00023295"/>
    </source>
</evidence>
<reference evidence="12" key="2">
    <citation type="submission" date="2025-08" db="UniProtKB">
        <authorList>
            <consortium name="Ensembl"/>
        </authorList>
    </citation>
    <scope>IDENTIFICATION</scope>
    <source>
        <strain evidence="12">Glennie</strain>
    </source>
</reference>
<keyword evidence="5" id="KW-0081">Bacteriolytic enzyme</keyword>
<dbReference type="Gene3D" id="1.10.530.10">
    <property type="match status" value="1"/>
</dbReference>
<keyword evidence="13" id="KW-1185">Reference proteome</keyword>
<dbReference type="PRINTS" id="PR00135">
    <property type="entry name" value="LYZLACT"/>
</dbReference>
<dbReference type="SMART" id="SM00263">
    <property type="entry name" value="LYZ1"/>
    <property type="match status" value="1"/>
</dbReference>
<dbReference type="InterPro" id="IPR000974">
    <property type="entry name" value="Glyco_hydro_22_lys"/>
</dbReference>
<evidence type="ECO:0000256" key="3">
    <source>
        <dbReference type="ARBA" id="ARBA00012732"/>
    </source>
</evidence>
<dbReference type="CDD" id="cd16897">
    <property type="entry name" value="LYZ_C"/>
    <property type="match status" value="1"/>
</dbReference>
<evidence type="ECO:0000256" key="6">
    <source>
        <dbReference type="ARBA" id="ARBA00022743"/>
    </source>
</evidence>
<organism evidence="12 13">
    <name type="scientific">Ornithorhynchus anatinus</name>
    <name type="common">Duckbill platypus</name>
    <dbReference type="NCBI Taxonomy" id="9258"/>
    <lineage>
        <taxon>Eukaryota</taxon>
        <taxon>Metazoa</taxon>
        <taxon>Chordata</taxon>
        <taxon>Craniata</taxon>
        <taxon>Vertebrata</taxon>
        <taxon>Euteleostomi</taxon>
        <taxon>Mammalia</taxon>
        <taxon>Monotremata</taxon>
        <taxon>Ornithorhynchidae</taxon>
        <taxon>Ornithorhynchus</taxon>
    </lineage>
</organism>
<dbReference type="InParanoid" id="F7BW92"/>
<dbReference type="PROSITE" id="PS00128">
    <property type="entry name" value="GLYCOSYL_HYDROL_F22_1"/>
    <property type="match status" value="1"/>
</dbReference>
<comment type="similarity">
    <text evidence="2 10">Belongs to the glycosyl hydrolase 22 family.</text>
</comment>
<dbReference type="Bgee" id="ENSOANG00000014992">
    <property type="expression patterns" value="Expressed in brain and 4 other cell types or tissues"/>
</dbReference>
<dbReference type="GO" id="GO:0003796">
    <property type="term" value="F:lysozyme activity"/>
    <property type="evidence" value="ECO:0000318"/>
    <property type="project" value="GO_Central"/>
</dbReference>
<dbReference type="GeneTree" id="ENSGT00940000153832"/>
<dbReference type="PROSITE" id="PS51348">
    <property type="entry name" value="GLYCOSYL_HYDROL_F22_2"/>
    <property type="match status" value="1"/>
</dbReference>
<protein>
    <recommendedName>
        <fullName evidence="3">lysozyme</fullName>
        <ecNumber evidence="3">3.2.1.17</ecNumber>
    </recommendedName>
</protein>
<dbReference type="PANTHER" id="PTHR11407">
    <property type="entry name" value="LYSOZYME C"/>
    <property type="match status" value="1"/>
</dbReference>
<keyword evidence="7" id="KW-0378">Hydrolase</keyword>
<evidence type="ECO:0000313" key="12">
    <source>
        <dbReference type="Ensembl" id="ENSOANP00000023594.2"/>
    </source>
</evidence>
<dbReference type="HOGENOM" id="CLU_111620_0_1_1"/>
<evidence type="ECO:0000256" key="4">
    <source>
        <dbReference type="ARBA" id="ARBA00022529"/>
    </source>
</evidence>
<dbReference type="SUPFAM" id="SSF53955">
    <property type="entry name" value="Lysozyme-like"/>
    <property type="match status" value="1"/>
</dbReference>
<dbReference type="AlphaFoldDB" id="F7BW92"/>
<name>F7BW92_ORNAN</name>
<proteinExistence type="inferred from homology"/>
<feature type="domain" description="Glycosyl hydrolases family 22 (GH22)" evidence="11">
    <location>
        <begin position="60"/>
        <end position="78"/>
    </location>
</feature>
<sequence length="109" mass="12405">MNGYLGITLPNWVCTAYYESSYNTQAINHNRDGSTDYGIYQINSRYWCQDGKTPGSKNICKIACSKLLDNNITDDLKCAKIIATEAKGLTPWVAWKNHCRNRDLSQFKC</sequence>
<dbReference type="FunFam" id="1.10.530.10:FF:000001">
    <property type="entry name" value="Lysozyme C"/>
    <property type="match status" value="1"/>
</dbReference>
<dbReference type="GO" id="GO:0050829">
    <property type="term" value="P:defense response to Gram-negative bacterium"/>
    <property type="evidence" value="ECO:0000318"/>
    <property type="project" value="GO_Central"/>
</dbReference>
<dbReference type="InterPro" id="IPR019799">
    <property type="entry name" value="Glyco_hydro_22_CS"/>
</dbReference>
<dbReference type="Ensembl" id="ENSOANT00000023598.2">
    <property type="protein sequence ID" value="ENSOANP00000023594.2"/>
    <property type="gene ID" value="ENSOANG00000014992.3"/>
</dbReference>
<dbReference type="GO" id="GO:0050830">
    <property type="term" value="P:defense response to Gram-positive bacterium"/>
    <property type="evidence" value="ECO:0000318"/>
    <property type="project" value="GO_Central"/>
</dbReference>
<dbReference type="PRINTS" id="PR00137">
    <property type="entry name" value="LYSOZYME"/>
</dbReference>
<dbReference type="InterPro" id="IPR023346">
    <property type="entry name" value="Lysozyme-like_dom_sf"/>
</dbReference>
<evidence type="ECO:0000256" key="5">
    <source>
        <dbReference type="ARBA" id="ARBA00022638"/>
    </source>
</evidence>
<reference evidence="12" key="3">
    <citation type="submission" date="2025-09" db="UniProtKB">
        <authorList>
            <consortium name="Ensembl"/>
        </authorList>
    </citation>
    <scope>IDENTIFICATION</scope>
    <source>
        <strain evidence="12">Glennie</strain>
    </source>
</reference>
<keyword evidence="8" id="KW-1015">Disulfide bond</keyword>
<evidence type="ECO:0000256" key="8">
    <source>
        <dbReference type="ARBA" id="ARBA00023157"/>
    </source>
</evidence>
<evidence type="ECO:0000256" key="2">
    <source>
        <dbReference type="ARBA" id="ARBA00010859"/>
    </source>
</evidence>
<keyword evidence="6" id="KW-0494">Milk protein</keyword>
<dbReference type="Proteomes" id="UP000002279">
    <property type="component" value="Chromosome 10"/>
</dbReference>
<gene>
    <name evidence="12" type="primary">LOC100090735</name>
</gene>
<accession>F7BW92</accession>
<dbReference type="GO" id="GO:0031640">
    <property type="term" value="P:killing of cells of another organism"/>
    <property type="evidence" value="ECO:0007669"/>
    <property type="project" value="UniProtKB-KW"/>
</dbReference>
<dbReference type="PANTHER" id="PTHR11407:SF28">
    <property type="entry name" value="LYSOZYME C"/>
    <property type="match status" value="1"/>
</dbReference>
<keyword evidence="4" id="KW-0929">Antimicrobial</keyword>
<comment type="catalytic activity">
    <reaction evidence="1">
        <text>Hydrolysis of (1-&gt;4)-beta-linkages between N-acetylmuramic acid and N-acetyl-D-glucosamine residues in a peptidoglycan and between N-acetyl-D-glucosamine residues in chitodextrins.</text>
        <dbReference type="EC" id="3.2.1.17"/>
    </reaction>
</comment>
<evidence type="ECO:0000256" key="1">
    <source>
        <dbReference type="ARBA" id="ARBA00000632"/>
    </source>
</evidence>
<evidence type="ECO:0000256" key="10">
    <source>
        <dbReference type="RuleBase" id="RU004440"/>
    </source>
</evidence>
<dbReference type="EC" id="3.2.1.17" evidence="3"/>
<keyword evidence="9" id="KW-0326">Glycosidase</keyword>
<dbReference type="InterPro" id="IPR001916">
    <property type="entry name" value="Glyco_hydro_22"/>
</dbReference>
<evidence type="ECO:0000313" key="13">
    <source>
        <dbReference type="Proteomes" id="UP000002279"/>
    </source>
</evidence>
<dbReference type="OMA" id="LENWVCM"/>
<dbReference type="Pfam" id="PF00062">
    <property type="entry name" value="Lys"/>
    <property type="match status" value="1"/>
</dbReference>
<evidence type="ECO:0000256" key="7">
    <source>
        <dbReference type="ARBA" id="ARBA00022801"/>
    </source>
</evidence>